<keyword evidence="1" id="KW-0732">Signal</keyword>
<accession>A0A377E375</accession>
<evidence type="ECO:0000256" key="1">
    <source>
        <dbReference type="SAM" id="SignalP"/>
    </source>
</evidence>
<dbReference type="EMBL" id="UGEX01000002">
    <property type="protein sequence ID" value="STM58016.1"/>
    <property type="molecule type" value="Genomic_DNA"/>
</dbReference>
<proteinExistence type="predicted"/>
<dbReference type="Proteomes" id="UP000254088">
    <property type="component" value="Unassembled WGS sequence"/>
</dbReference>
<name>A0A377E375_ECOLX</name>
<evidence type="ECO:0000313" key="3">
    <source>
        <dbReference type="Proteomes" id="UP000254088"/>
    </source>
</evidence>
<organism evidence="2 3">
    <name type="scientific">Escherichia coli</name>
    <dbReference type="NCBI Taxonomy" id="562"/>
    <lineage>
        <taxon>Bacteria</taxon>
        <taxon>Pseudomonadati</taxon>
        <taxon>Pseudomonadota</taxon>
        <taxon>Gammaproteobacteria</taxon>
        <taxon>Enterobacterales</taxon>
        <taxon>Enterobacteriaceae</taxon>
        <taxon>Escherichia</taxon>
    </lineage>
</organism>
<evidence type="ECO:0000313" key="2">
    <source>
        <dbReference type="EMBL" id="STM58016.1"/>
    </source>
</evidence>
<sequence>MRKSLLAILAVSSLVFSSASFAADLEDNMENPQRQFKSGRKSR</sequence>
<feature type="signal peptide" evidence="1">
    <location>
        <begin position="1"/>
        <end position="22"/>
    </location>
</feature>
<protein>
    <submittedName>
        <fullName evidence="2">Soluble cytochrome b562</fullName>
    </submittedName>
</protein>
<gene>
    <name evidence="2" type="primary">cybC_2</name>
    <name evidence="2" type="ORF">NCTC10429_04614</name>
</gene>
<reference evidence="2 3" key="1">
    <citation type="submission" date="2018-06" db="EMBL/GenBank/DDBJ databases">
        <authorList>
            <consortium name="Pathogen Informatics"/>
            <person name="Doyle S."/>
        </authorList>
    </citation>
    <scope>NUCLEOTIDE SEQUENCE [LARGE SCALE GENOMIC DNA]</scope>
    <source>
        <strain evidence="2 3">NCTC10429</strain>
    </source>
</reference>
<feature type="chain" id="PRO_5016698616" evidence="1">
    <location>
        <begin position="23"/>
        <end position="43"/>
    </location>
</feature>
<dbReference type="AlphaFoldDB" id="A0A377E375"/>